<organism evidence="2 3">
    <name type="scientific">Coemansia brasiliensis</name>
    <dbReference type="NCBI Taxonomy" id="2650707"/>
    <lineage>
        <taxon>Eukaryota</taxon>
        <taxon>Fungi</taxon>
        <taxon>Fungi incertae sedis</taxon>
        <taxon>Zoopagomycota</taxon>
        <taxon>Kickxellomycotina</taxon>
        <taxon>Kickxellomycetes</taxon>
        <taxon>Kickxellales</taxon>
        <taxon>Kickxellaceae</taxon>
        <taxon>Coemansia</taxon>
    </lineage>
</organism>
<protein>
    <submittedName>
        <fullName evidence="2">Uncharacterized protein</fullName>
    </submittedName>
</protein>
<feature type="signal peptide" evidence="1">
    <location>
        <begin position="1"/>
        <end position="17"/>
    </location>
</feature>
<evidence type="ECO:0000256" key="1">
    <source>
        <dbReference type="SAM" id="SignalP"/>
    </source>
</evidence>
<proteinExistence type="predicted"/>
<dbReference type="CDD" id="cd09620">
    <property type="entry name" value="CBM9_like_3"/>
    <property type="match status" value="1"/>
</dbReference>
<dbReference type="Gene3D" id="2.60.40.1190">
    <property type="match status" value="1"/>
</dbReference>
<reference evidence="2" key="1">
    <citation type="submission" date="2022-07" db="EMBL/GenBank/DDBJ databases">
        <title>Phylogenomic reconstructions and comparative analyses of Kickxellomycotina fungi.</title>
        <authorList>
            <person name="Reynolds N.K."/>
            <person name="Stajich J.E."/>
            <person name="Barry K."/>
            <person name="Grigoriev I.V."/>
            <person name="Crous P."/>
            <person name="Smith M.E."/>
        </authorList>
    </citation>
    <scope>NUCLEOTIDE SEQUENCE</scope>
    <source>
        <strain evidence="2">NRRL 1566</strain>
    </source>
</reference>
<keyword evidence="1" id="KW-0732">Signal</keyword>
<evidence type="ECO:0000313" key="2">
    <source>
        <dbReference type="EMBL" id="KAJ2852266.1"/>
    </source>
</evidence>
<name>A0A9W8M1T9_9FUNG</name>
<dbReference type="OrthoDB" id="61321at2759"/>
<feature type="chain" id="PRO_5040851984" evidence="1">
    <location>
        <begin position="18"/>
        <end position="222"/>
    </location>
</feature>
<keyword evidence="3" id="KW-1185">Reference proteome</keyword>
<dbReference type="AlphaFoldDB" id="A0A9W8M1T9"/>
<accession>A0A9W8M1T9</accession>
<dbReference type="EMBL" id="JANBUW010000004">
    <property type="protein sequence ID" value="KAJ2852266.1"/>
    <property type="molecule type" value="Genomic_DNA"/>
</dbReference>
<comment type="caution">
    <text evidence="2">The sequence shown here is derived from an EMBL/GenBank/DDBJ whole genome shotgun (WGS) entry which is preliminary data.</text>
</comment>
<sequence>MVRLFSSLLLSATAVLAHIADLNVPACPQKETFTFNNGIPSVDLSCPLTQVSMCYTSTQLKIDFTAFNETNFFFDPDQGTNGDIWEYEVVEAFIYKGNDDPQTYFEYEVNANNVSYNAFVYNPSRVRAADAPFDHAFVVDPFGDGFEVDTQVDKSKHIWHSSNIIPLALFNGENPRGSSWRMNFFRTVTSPTTYPNQQLCGWKNTGAANFHISAAFGTVRFV</sequence>
<dbReference type="SUPFAM" id="SSF49344">
    <property type="entry name" value="CBD9-like"/>
    <property type="match status" value="1"/>
</dbReference>
<dbReference type="Proteomes" id="UP001139887">
    <property type="component" value="Unassembled WGS sequence"/>
</dbReference>
<evidence type="ECO:0000313" key="3">
    <source>
        <dbReference type="Proteomes" id="UP001139887"/>
    </source>
</evidence>
<gene>
    <name evidence="2" type="ORF">IWW36_000409</name>
</gene>